<proteinExistence type="predicted"/>
<sequence>MTSEMPDEIYIDPKGGRMIINQNVFIGMWTNIKPVENTVSYTRADRAPAADAEGLADLEALRWLLNMSGEDNCPRMQLTTAMDKITNSKGETHRVILERLYKNTRSLLSRAEAGK</sequence>
<gene>
    <name evidence="1" type="ORF">UFOVP353_34</name>
</gene>
<protein>
    <submittedName>
        <fullName evidence="1">Uncharacterized protein</fullName>
    </submittedName>
</protein>
<accession>A0A6J5M3W4</accession>
<reference evidence="1" key="1">
    <citation type="submission" date="2020-04" db="EMBL/GenBank/DDBJ databases">
        <authorList>
            <person name="Chiriac C."/>
            <person name="Salcher M."/>
            <person name="Ghai R."/>
            <person name="Kavagutti S V."/>
        </authorList>
    </citation>
    <scope>NUCLEOTIDE SEQUENCE</scope>
</reference>
<dbReference type="EMBL" id="LR796367">
    <property type="protein sequence ID" value="CAB4139786.1"/>
    <property type="molecule type" value="Genomic_DNA"/>
</dbReference>
<organism evidence="1">
    <name type="scientific">uncultured Caudovirales phage</name>
    <dbReference type="NCBI Taxonomy" id="2100421"/>
    <lineage>
        <taxon>Viruses</taxon>
        <taxon>Duplodnaviria</taxon>
        <taxon>Heunggongvirae</taxon>
        <taxon>Uroviricota</taxon>
        <taxon>Caudoviricetes</taxon>
        <taxon>Peduoviridae</taxon>
        <taxon>Maltschvirus</taxon>
        <taxon>Maltschvirus maltsch</taxon>
    </lineage>
</organism>
<evidence type="ECO:0000313" key="1">
    <source>
        <dbReference type="EMBL" id="CAB4139786.1"/>
    </source>
</evidence>
<name>A0A6J5M3W4_9CAUD</name>